<keyword evidence="1" id="KW-0175">Coiled coil</keyword>
<comment type="caution">
    <text evidence="4">The sequence shown here is derived from an EMBL/GenBank/DDBJ whole genome shotgun (WGS) entry which is preliminary data.</text>
</comment>
<feature type="compositionally biased region" description="Basic and acidic residues" evidence="2">
    <location>
        <begin position="293"/>
        <end position="302"/>
    </location>
</feature>
<gene>
    <name evidence="4" type="ORF">HNQ01_003739</name>
</gene>
<feature type="region of interest" description="Disordered" evidence="2">
    <location>
        <begin position="274"/>
        <end position="360"/>
    </location>
</feature>
<evidence type="ECO:0000313" key="5">
    <source>
        <dbReference type="Proteomes" id="UP001516061"/>
    </source>
</evidence>
<feature type="coiled-coil region" evidence="1">
    <location>
        <begin position="214"/>
        <end position="241"/>
    </location>
</feature>
<dbReference type="RefSeq" id="WP_173807000.1">
    <property type="nucleotide sequence ID" value="NZ_JABSNM010000021.1"/>
</dbReference>
<dbReference type="Proteomes" id="UP001516061">
    <property type="component" value="Unassembled WGS sequence"/>
</dbReference>
<name>A0ABX2G6M4_9BURK</name>
<evidence type="ECO:0000256" key="2">
    <source>
        <dbReference type="SAM" id="MobiDB-lite"/>
    </source>
</evidence>
<feature type="chain" id="PRO_5045146535" evidence="3">
    <location>
        <begin position="26"/>
        <end position="527"/>
    </location>
</feature>
<organism evidence="4 5">
    <name type="scientific">Sphaerotilus uruguayifluvii</name>
    <dbReference type="NCBI Taxonomy" id="2735897"/>
    <lineage>
        <taxon>Bacteria</taxon>
        <taxon>Pseudomonadati</taxon>
        <taxon>Pseudomonadota</taxon>
        <taxon>Betaproteobacteria</taxon>
        <taxon>Burkholderiales</taxon>
        <taxon>Sphaerotilaceae</taxon>
        <taxon>Sphaerotilus</taxon>
    </lineage>
</organism>
<keyword evidence="3" id="KW-0732">Signal</keyword>
<protein>
    <submittedName>
        <fullName evidence="4">Uncharacterized protein</fullName>
    </submittedName>
</protein>
<sequence>MLPTLPRRLLAGLMLATALVRPAPAQSIDTSMAGAVIGEPVAMTLLVRAFDWPASHLLGDCLTVRLQHADSGEPLAPLHLALVATGQDNQVQVRISSDEIVREPVLQGRIELLCGARYGREFTVLADPPRARAGLRHAPPTPRSARIAPPRHDPAGAPLAPAREPAVTAARPSPITRSADDDEARVLRIAAAVAAMLPAARERPEDERLRPAWMAGWNEEQQQTRATLAALQARIERSERTTWHDAVLVGSTLAGLAVGLLLVRLITEVLLPRWSTGPDPARSARSRRRRRTREVATTREAPDPLGIMEPILPDFTPSPERMADPTSEALRATPDQAAHQAASPPAPAAPAGDEDRVSWRDSNFGSPDLGCLASRDLLGELETQGDDCPLGCVVILEQRLLEGPGRCPRLLLRLLALYRQLEQPWNHERVAAQLEALYNVRVPPMDGAVQAGGGRSLEEQPETLERVTAAWSHEDQAGPAVETLLLRPTAVEELDLPAFEELLMLHELLLRRGSVSQHRAAAWELAA</sequence>
<feature type="region of interest" description="Disordered" evidence="2">
    <location>
        <begin position="132"/>
        <end position="180"/>
    </location>
</feature>
<evidence type="ECO:0000313" key="4">
    <source>
        <dbReference type="EMBL" id="NRT57976.1"/>
    </source>
</evidence>
<proteinExistence type="predicted"/>
<keyword evidence="5" id="KW-1185">Reference proteome</keyword>
<evidence type="ECO:0000256" key="3">
    <source>
        <dbReference type="SAM" id="SignalP"/>
    </source>
</evidence>
<feature type="compositionally biased region" description="Low complexity" evidence="2">
    <location>
        <begin position="334"/>
        <end position="343"/>
    </location>
</feature>
<accession>A0ABX2G6M4</accession>
<reference evidence="4 5" key="1">
    <citation type="submission" date="2020-05" db="EMBL/GenBank/DDBJ databases">
        <title>Genomic Encyclopedia of Type Strains, Phase IV (KMG-V): Genome sequencing to study the core and pangenomes of soil and plant-associated prokaryotes.</title>
        <authorList>
            <person name="Whitman W."/>
        </authorList>
    </citation>
    <scope>NUCLEOTIDE SEQUENCE [LARGE SCALE GENOMIC DNA]</scope>
    <source>
        <strain evidence="4 5">C29</strain>
    </source>
</reference>
<evidence type="ECO:0000256" key="1">
    <source>
        <dbReference type="SAM" id="Coils"/>
    </source>
</evidence>
<dbReference type="EMBL" id="JABSNM010000021">
    <property type="protein sequence ID" value="NRT57976.1"/>
    <property type="molecule type" value="Genomic_DNA"/>
</dbReference>
<feature type="signal peptide" evidence="3">
    <location>
        <begin position="1"/>
        <end position="25"/>
    </location>
</feature>